<evidence type="ECO:0000259" key="2">
    <source>
        <dbReference type="Pfam" id="PF07589"/>
    </source>
</evidence>
<dbReference type="AlphaFoldDB" id="A0A3B0ZF60"/>
<dbReference type="InterPro" id="IPR013424">
    <property type="entry name" value="Ice-binding_C"/>
</dbReference>
<name>A0A3B0ZF60_9ZZZZ</name>
<gene>
    <name evidence="3" type="ORF">MNBD_GAMMA15-1239</name>
</gene>
<dbReference type="NCBIfam" id="TIGR03370">
    <property type="entry name" value="VPLPA-CTERM"/>
    <property type="match status" value="1"/>
</dbReference>
<evidence type="ECO:0000256" key="1">
    <source>
        <dbReference type="SAM" id="Phobius"/>
    </source>
</evidence>
<keyword evidence="1" id="KW-0472">Membrane</keyword>
<sequence length="172" mass="17598">MKKVMKLVLASLLFGGSAANAALVDFSLIGLVSSADSGNAYGLAASDQIFADGFYDDTGLIGVGNETLLLNVGGGSLLMGVGVASFTELDDATPGLMFVDGVVIGLNFLAPFDGFGTFTSNGNFFWGDDDPGLVVQGNWSNNTSPVPVPAAIWLFGSGLLGLVGVARRRKAV</sequence>
<feature type="domain" description="Ice-binding protein C-terminal" evidence="2">
    <location>
        <begin position="145"/>
        <end position="169"/>
    </location>
</feature>
<dbReference type="InterPro" id="IPR022472">
    <property type="entry name" value="VPLPA-CTERM"/>
</dbReference>
<reference evidence="3" key="1">
    <citation type="submission" date="2018-06" db="EMBL/GenBank/DDBJ databases">
        <authorList>
            <person name="Zhirakovskaya E."/>
        </authorList>
    </citation>
    <scope>NUCLEOTIDE SEQUENCE</scope>
</reference>
<keyword evidence="1" id="KW-1133">Transmembrane helix</keyword>
<accession>A0A3B0ZF60</accession>
<dbReference type="EMBL" id="UOFN01000110">
    <property type="protein sequence ID" value="VAW79336.1"/>
    <property type="molecule type" value="Genomic_DNA"/>
</dbReference>
<proteinExistence type="predicted"/>
<protein>
    <recommendedName>
        <fullName evidence="2">Ice-binding protein C-terminal domain-containing protein</fullName>
    </recommendedName>
</protein>
<evidence type="ECO:0000313" key="3">
    <source>
        <dbReference type="EMBL" id="VAW79336.1"/>
    </source>
</evidence>
<organism evidence="3">
    <name type="scientific">hydrothermal vent metagenome</name>
    <dbReference type="NCBI Taxonomy" id="652676"/>
    <lineage>
        <taxon>unclassified sequences</taxon>
        <taxon>metagenomes</taxon>
        <taxon>ecological metagenomes</taxon>
    </lineage>
</organism>
<dbReference type="Pfam" id="PF07589">
    <property type="entry name" value="PEP-CTERM"/>
    <property type="match status" value="1"/>
</dbReference>
<keyword evidence="1" id="KW-0812">Transmembrane</keyword>
<feature type="transmembrane region" description="Helical" evidence="1">
    <location>
        <begin position="146"/>
        <end position="166"/>
    </location>
</feature>